<name>A0A380SZM1_9PSED</name>
<dbReference type="InterPro" id="IPR037151">
    <property type="entry name" value="AlkB-like_sf"/>
</dbReference>
<accession>A0A380SZM1</accession>
<feature type="binding site" evidence="6">
    <location>
        <position position="192"/>
    </location>
    <ligand>
        <name>Fe cation</name>
        <dbReference type="ChEBI" id="CHEBI:24875"/>
        <note>catalytic</note>
    </ligand>
</feature>
<reference evidence="9" key="1">
    <citation type="submission" date="2018-07" db="EMBL/GenBank/DDBJ databases">
        <authorList>
            <person name="Blom J."/>
        </authorList>
    </citation>
    <scope>NUCLEOTIDE SEQUENCE [LARGE SCALE GENOMIC DNA]</scope>
    <source>
        <strain evidence="9">CCOS 864</strain>
    </source>
</reference>
<dbReference type="AlphaFoldDB" id="A0A380SZM1"/>
<dbReference type="InterPro" id="IPR004574">
    <property type="entry name" value="Alkb"/>
</dbReference>
<feature type="binding site" evidence="5">
    <location>
        <begin position="209"/>
        <end position="215"/>
    </location>
    <ligand>
        <name>2-oxoglutarate</name>
        <dbReference type="ChEBI" id="CHEBI:16810"/>
    </ligand>
</feature>
<keyword evidence="9" id="KW-1185">Reference proteome</keyword>
<proteinExistence type="predicted"/>
<evidence type="ECO:0000313" key="8">
    <source>
        <dbReference type="EMBL" id="SUQ63492.1"/>
    </source>
</evidence>
<protein>
    <submittedName>
        <fullName evidence="8">Alpha-ketoglutarate-dependent dioxygenase AlkB</fullName>
        <ecNumber evidence="8">1.14.11.33</ecNumber>
    </submittedName>
</protein>
<feature type="domain" description="Fe2OG dioxygenase" evidence="7">
    <location>
        <begin position="118"/>
        <end position="218"/>
    </location>
</feature>
<feature type="binding site" evidence="6">
    <location>
        <position position="136"/>
    </location>
    <ligand>
        <name>Fe cation</name>
        <dbReference type="ChEBI" id="CHEBI:24875"/>
        <note>catalytic</note>
    </ligand>
</feature>
<evidence type="ECO:0000256" key="1">
    <source>
        <dbReference type="ARBA" id="ARBA00022723"/>
    </source>
</evidence>
<dbReference type="GO" id="GO:0008198">
    <property type="term" value="F:ferrous iron binding"/>
    <property type="evidence" value="ECO:0007669"/>
    <property type="project" value="TreeGrafter"/>
</dbReference>
<evidence type="ECO:0000313" key="9">
    <source>
        <dbReference type="Proteomes" id="UP000255177"/>
    </source>
</evidence>
<dbReference type="Gene3D" id="2.60.120.590">
    <property type="entry name" value="Alpha-ketoglutarate-dependent dioxygenase AlkB-like"/>
    <property type="match status" value="1"/>
</dbReference>
<dbReference type="PANTHER" id="PTHR16557">
    <property type="entry name" value="ALKYLATED DNA REPAIR PROTEIN ALKB-RELATED"/>
    <property type="match status" value="1"/>
</dbReference>
<dbReference type="GO" id="GO:0035513">
    <property type="term" value="P:oxidative RNA demethylation"/>
    <property type="evidence" value="ECO:0007669"/>
    <property type="project" value="TreeGrafter"/>
</dbReference>
<feature type="binding site" evidence="5">
    <location>
        <position position="74"/>
    </location>
    <ligand>
        <name>substrate</name>
    </ligand>
</feature>
<comment type="cofactor">
    <cofactor evidence="6">
        <name>Fe(2+)</name>
        <dbReference type="ChEBI" id="CHEBI:29033"/>
    </cofactor>
    <text evidence="6">Binds 1 Fe(2+) ion per subunit.</text>
</comment>
<keyword evidence="2 8" id="KW-0223">Dioxygenase</keyword>
<organism evidence="8 9">
    <name type="scientific">Pseudomonas wadenswilerensis</name>
    <dbReference type="NCBI Taxonomy" id="1785161"/>
    <lineage>
        <taxon>Bacteria</taxon>
        <taxon>Pseudomonadati</taxon>
        <taxon>Pseudomonadota</taxon>
        <taxon>Gammaproteobacteria</taxon>
        <taxon>Pseudomonadales</taxon>
        <taxon>Pseudomonadaceae</taxon>
        <taxon>Pseudomonas</taxon>
    </lineage>
</organism>
<feature type="binding site" evidence="6">
    <location>
        <position position="138"/>
    </location>
    <ligand>
        <name>Fe cation</name>
        <dbReference type="ChEBI" id="CHEBI:24875"/>
        <note>catalytic</note>
    </ligand>
</feature>
<evidence type="ECO:0000256" key="5">
    <source>
        <dbReference type="PIRSR" id="PIRSR604574-1"/>
    </source>
</evidence>
<evidence type="ECO:0000259" key="7">
    <source>
        <dbReference type="PROSITE" id="PS51471"/>
    </source>
</evidence>
<keyword evidence="3 8" id="KW-0560">Oxidoreductase</keyword>
<dbReference type="Pfam" id="PF13532">
    <property type="entry name" value="2OG-FeII_Oxy_2"/>
    <property type="match status" value="1"/>
</dbReference>
<evidence type="ECO:0000256" key="6">
    <source>
        <dbReference type="PIRSR" id="PIRSR604574-2"/>
    </source>
</evidence>
<dbReference type="GO" id="GO:0035516">
    <property type="term" value="F:broad specificity oxidative DNA demethylase activity"/>
    <property type="evidence" value="ECO:0007669"/>
    <property type="project" value="UniProtKB-EC"/>
</dbReference>
<dbReference type="Proteomes" id="UP000255177">
    <property type="component" value="Unassembled WGS sequence"/>
</dbReference>
<feature type="binding site" evidence="5">
    <location>
        <begin position="81"/>
        <end position="83"/>
    </location>
    <ligand>
        <name>substrate</name>
    </ligand>
</feature>
<feature type="binding site" evidence="5">
    <location>
        <begin position="125"/>
        <end position="127"/>
    </location>
    <ligand>
        <name>2-oxoglutarate</name>
        <dbReference type="ChEBI" id="CHEBI:16810"/>
    </ligand>
</feature>
<dbReference type="InterPro" id="IPR027450">
    <property type="entry name" value="AlkB-like"/>
</dbReference>
<dbReference type="PROSITE" id="PS51471">
    <property type="entry name" value="FE2OG_OXY"/>
    <property type="match status" value="1"/>
</dbReference>
<evidence type="ECO:0000256" key="4">
    <source>
        <dbReference type="ARBA" id="ARBA00023004"/>
    </source>
</evidence>
<dbReference type="NCBIfam" id="NF011930">
    <property type="entry name" value="PRK15401.1"/>
    <property type="match status" value="1"/>
</dbReference>
<dbReference type="EC" id="1.14.11.33" evidence="8"/>
<keyword evidence="1 6" id="KW-0479">Metal-binding</keyword>
<dbReference type="GO" id="GO:0035515">
    <property type="term" value="F:oxidative RNA demethylase activity"/>
    <property type="evidence" value="ECO:0007669"/>
    <property type="project" value="TreeGrafter"/>
</dbReference>
<feature type="binding site" evidence="5">
    <location>
        <position position="140"/>
    </location>
    <ligand>
        <name>substrate</name>
    </ligand>
</feature>
<dbReference type="GO" id="GO:0005737">
    <property type="term" value="C:cytoplasm"/>
    <property type="evidence" value="ECO:0007669"/>
    <property type="project" value="TreeGrafter"/>
</dbReference>
<evidence type="ECO:0000256" key="2">
    <source>
        <dbReference type="ARBA" id="ARBA00022964"/>
    </source>
</evidence>
<feature type="binding site" evidence="5">
    <location>
        <position position="166"/>
    </location>
    <ligand>
        <name>substrate</name>
    </ligand>
</feature>
<evidence type="ECO:0000256" key="3">
    <source>
        <dbReference type="ARBA" id="ARBA00023002"/>
    </source>
</evidence>
<sequence>MMQTELDLFNPASPAEPQWIGKQAVVLPGFALAWVDVLLPELRQIIARAPFRHMLTPGGLNMAVGLTNCGALGWISDRRGYRYSPVDPLSQQPWPALPPAFIELAALAASAAGFADFRPDACLINCYKPGNRLSLHQDRDERDYSQPIVSVSLGLPAVFQFGGHARNESTRRIGLRHGDVMVWGGEDRLRFHGVLPLKPGSHPLLSGRRINLTLRKAG</sequence>
<dbReference type="RefSeq" id="WP_115087014.1">
    <property type="nucleotide sequence ID" value="NZ_CBCSFG010000014.1"/>
</dbReference>
<gene>
    <name evidence="8" type="primary">alkB</name>
    <name evidence="8" type="ORF">CCOS864_02944</name>
</gene>
<dbReference type="PANTHER" id="PTHR16557:SF2">
    <property type="entry name" value="NUCLEIC ACID DIOXYGENASE ALKBH1"/>
    <property type="match status" value="1"/>
</dbReference>
<keyword evidence="4 6" id="KW-0408">Iron</keyword>
<dbReference type="SUPFAM" id="SSF51197">
    <property type="entry name" value="Clavaminate synthase-like"/>
    <property type="match status" value="1"/>
</dbReference>
<dbReference type="EMBL" id="UIDD01000007">
    <property type="protein sequence ID" value="SUQ63492.1"/>
    <property type="molecule type" value="Genomic_DNA"/>
</dbReference>
<dbReference type="InterPro" id="IPR005123">
    <property type="entry name" value="Oxoglu/Fe-dep_dioxygenase_dom"/>
</dbReference>